<keyword evidence="1" id="KW-1133">Transmembrane helix</keyword>
<dbReference type="AlphaFoldDB" id="A0A6G0U6U4"/>
<gene>
    <name evidence="2" type="ORF">AGLY_000383</name>
</gene>
<evidence type="ECO:0000313" key="2">
    <source>
        <dbReference type="EMBL" id="KAE9544841.1"/>
    </source>
</evidence>
<feature type="transmembrane region" description="Helical" evidence="1">
    <location>
        <begin position="138"/>
        <end position="155"/>
    </location>
</feature>
<dbReference type="EMBL" id="VYZN01000001">
    <property type="protein sequence ID" value="KAE9544841.1"/>
    <property type="molecule type" value="Genomic_DNA"/>
</dbReference>
<comment type="caution">
    <text evidence="2">The sequence shown here is derived from an EMBL/GenBank/DDBJ whole genome shotgun (WGS) entry which is preliminary data.</text>
</comment>
<keyword evidence="1" id="KW-0812">Transmembrane</keyword>
<accession>A0A6G0U6U4</accession>
<organism evidence="2 3">
    <name type="scientific">Aphis glycines</name>
    <name type="common">Soybean aphid</name>
    <dbReference type="NCBI Taxonomy" id="307491"/>
    <lineage>
        <taxon>Eukaryota</taxon>
        <taxon>Metazoa</taxon>
        <taxon>Ecdysozoa</taxon>
        <taxon>Arthropoda</taxon>
        <taxon>Hexapoda</taxon>
        <taxon>Insecta</taxon>
        <taxon>Pterygota</taxon>
        <taxon>Neoptera</taxon>
        <taxon>Paraneoptera</taxon>
        <taxon>Hemiptera</taxon>
        <taxon>Sternorrhyncha</taxon>
        <taxon>Aphidomorpha</taxon>
        <taxon>Aphidoidea</taxon>
        <taxon>Aphididae</taxon>
        <taxon>Aphidini</taxon>
        <taxon>Aphis</taxon>
        <taxon>Aphis</taxon>
    </lineage>
</organism>
<sequence>MHYIAFRCGNATVTVGIDSSEVVTTQAGLVKSVLGASLYDGCLEGCVYCDNKYESWGGKLLVVAFNLFCDFCFFLLCLLVTNKKSAESVSCDSDDKTSSLCSVDANFLEDWFCFGTFFLLFLLLLIDFDSSSELSIDTSSTLLYLVIFILPFFGLPQSSSEPFPFRLLILFLVLLPLFFLLSLLLSPMNFKISSIFFITICNPRLSETLYLNIFKINKNTLLHTAMIGIKCLSRQNNVIENFYTTQLKCDIFKNNS</sequence>
<feature type="transmembrane region" description="Helical" evidence="1">
    <location>
        <begin position="107"/>
        <end position="126"/>
    </location>
</feature>
<feature type="transmembrane region" description="Helical" evidence="1">
    <location>
        <begin position="60"/>
        <end position="80"/>
    </location>
</feature>
<keyword evidence="1" id="KW-0472">Membrane</keyword>
<feature type="transmembrane region" description="Helical" evidence="1">
    <location>
        <begin position="167"/>
        <end position="185"/>
    </location>
</feature>
<dbReference type="Proteomes" id="UP000475862">
    <property type="component" value="Unassembled WGS sequence"/>
</dbReference>
<keyword evidence="3" id="KW-1185">Reference proteome</keyword>
<reference evidence="2 3" key="1">
    <citation type="submission" date="2019-08" db="EMBL/GenBank/DDBJ databases">
        <title>The genome of the soybean aphid Biotype 1, its phylome, world population structure and adaptation to the North American continent.</title>
        <authorList>
            <person name="Giordano R."/>
            <person name="Donthu R.K."/>
            <person name="Hernandez A.G."/>
            <person name="Wright C.L."/>
            <person name="Zimin A.V."/>
        </authorList>
    </citation>
    <scope>NUCLEOTIDE SEQUENCE [LARGE SCALE GENOMIC DNA]</scope>
    <source>
        <tissue evidence="2">Whole aphids</tissue>
    </source>
</reference>
<proteinExistence type="predicted"/>
<evidence type="ECO:0000256" key="1">
    <source>
        <dbReference type="SAM" id="Phobius"/>
    </source>
</evidence>
<evidence type="ECO:0000313" key="3">
    <source>
        <dbReference type="Proteomes" id="UP000475862"/>
    </source>
</evidence>
<name>A0A6G0U6U4_APHGL</name>
<protein>
    <submittedName>
        <fullName evidence="2">Uncharacterized protein</fullName>
    </submittedName>
</protein>